<proteinExistence type="predicted"/>
<dbReference type="InterPro" id="IPR036514">
    <property type="entry name" value="SGNH_hydro_sf"/>
</dbReference>
<dbReference type="HOGENOM" id="CLU_753889_0_0_0"/>
<name>C1A5V8_GEMAT</name>
<dbReference type="EMBL" id="AP009153">
    <property type="protein sequence ID" value="BAH37618.1"/>
    <property type="molecule type" value="Genomic_DNA"/>
</dbReference>
<dbReference type="SUPFAM" id="SSF52266">
    <property type="entry name" value="SGNH hydrolase"/>
    <property type="match status" value="1"/>
</dbReference>
<evidence type="ECO:0008006" key="4">
    <source>
        <dbReference type="Google" id="ProtNLM"/>
    </source>
</evidence>
<keyword evidence="1" id="KW-0732">Signal</keyword>
<dbReference type="Proteomes" id="UP000002209">
    <property type="component" value="Chromosome"/>
</dbReference>
<dbReference type="STRING" id="379066.GAU_0576"/>
<dbReference type="KEGG" id="gau:GAU_0576"/>
<dbReference type="GO" id="GO:0016788">
    <property type="term" value="F:hydrolase activity, acting on ester bonds"/>
    <property type="evidence" value="ECO:0007669"/>
    <property type="project" value="UniProtKB-ARBA"/>
</dbReference>
<feature type="signal peptide" evidence="1">
    <location>
        <begin position="1"/>
        <end position="24"/>
    </location>
</feature>
<reference evidence="3" key="1">
    <citation type="submission" date="2006-03" db="EMBL/GenBank/DDBJ databases">
        <title>Complete genome sequence of Gemmatimonas aurantiaca T-27 that represents a novel phylum Gemmatimonadetes.</title>
        <authorList>
            <person name="Takasaki K."/>
            <person name="Ichikawa N."/>
            <person name="Miura H."/>
            <person name="Matsushita S."/>
            <person name="Watanabe Y."/>
            <person name="Oguchi A."/>
            <person name="Ankai A."/>
            <person name="Yashiro I."/>
            <person name="Takahashi M."/>
            <person name="Terui Y."/>
            <person name="Fukui S."/>
            <person name="Yokoyama H."/>
            <person name="Tanikawa S."/>
            <person name="Hanada S."/>
            <person name="Kamagata Y."/>
            <person name="Fujita N."/>
        </authorList>
    </citation>
    <scope>NUCLEOTIDE SEQUENCE [LARGE SCALE GENOMIC DNA]</scope>
    <source>
        <strain evidence="3">T-27 / DSM 14586 / JCM 11422 / NBRC 100505</strain>
    </source>
</reference>
<gene>
    <name evidence="2" type="ordered locus">GAU_0576</name>
</gene>
<organism evidence="2 3">
    <name type="scientific">Gemmatimonas aurantiaca (strain DSM 14586 / JCM 11422 / NBRC 100505 / T-27)</name>
    <dbReference type="NCBI Taxonomy" id="379066"/>
    <lineage>
        <taxon>Bacteria</taxon>
        <taxon>Pseudomonadati</taxon>
        <taxon>Gemmatimonadota</taxon>
        <taxon>Gemmatimonadia</taxon>
        <taxon>Gemmatimonadales</taxon>
        <taxon>Gemmatimonadaceae</taxon>
        <taxon>Gemmatimonas</taxon>
    </lineage>
</organism>
<protein>
    <recommendedName>
        <fullName evidence="4">SGNH hydrolase-type esterase domain-containing protein</fullName>
    </recommendedName>
</protein>
<feature type="chain" id="PRO_5002904049" description="SGNH hydrolase-type esterase domain-containing protein" evidence="1">
    <location>
        <begin position="25"/>
        <end position="367"/>
    </location>
</feature>
<keyword evidence="3" id="KW-1185">Reference proteome</keyword>
<accession>C1A5V8</accession>
<dbReference type="Gene3D" id="3.40.50.1110">
    <property type="entry name" value="SGNH hydrolase"/>
    <property type="match status" value="1"/>
</dbReference>
<evidence type="ECO:0000313" key="2">
    <source>
        <dbReference type="EMBL" id="BAH37618.1"/>
    </source>
</evidence>
<sequence length="367" mass="40260">MRAIARLVVVGLALPVALELSARAEDFVRFGVPITSQVSGVGELSVVDSQGVHGRPGASYRHFRINTLGFRGPEERTDSLAMSAVVIATGSSETFGLYESPEHEWPRIAQRLLASSCADQRVTVLNAATAGMSQPWVSVDLQNRLAALHPRLLVYYLQPTQYLWDQVPTVRYPAKPGAGDQPAFASRVAFRLRTEIKDATPGWLLDALRRRDTEASRSSGAVPFDGFPRERLDSLDRHLGALIADAKRRAIPLALVIPYHRFGDTISTSVDERQWMNAWERQVPKASGHLLMQFTDSAVARIRNAARDSGVALVDAAFPQSRQRAQYFADPVHFSDAGAAVVADSVARVTIDLLGCRQASSRSLHLR</sequence>
<evidence type="ECO:0000313" key="3">
    <source>
        <dbReference type="Proteomes" id="UP000002209"/>
    </source>
</evidence>
<dbReference type="AlphaFoldDB" id="C1A5V8"/>
<evidence type="ECO:0000256" key="1">
    <source>
        <dbReference type="SAM" id="SignalP"/>
    </source>
</evidence>